<dbReference type="STRING" id="551991.SAMN05192529_1077"/>
<evidence type="ECO:0000313" key="1">
    <source>
        <dbReference type="EMBL" id="SEA04713.1"/>
    </source>
</evidence>
<gene>
    <name evidence="1" type="ORF">SAMN05192529_1077</name>
</gene>
<organism evidence="1 2">
    <name type="scientific">Arachidicoccus rhizosphaerae</name>
    <dbReference type="NCBI Taxonomy" id="551991"/>
    <lineage>
        <taxon>Bacteria</taxon>
        <taxon>Pseudomonadati</taxon>
        <taxon>Bacteroidota</taxon>
        <taxon>Chitinophagia</taxon>
        <taxon>Chitinophagales</taxon>
        <taxon>Chitinophagaceae</taxon>
        <taxon>Arachidicoccus</taxon>
    </lineage>
</organism>
<proteinExistence type="predicted"/>
<dbReference type="Proteomes" id="UP000199041">
    <property type="component" value="Unassembled WGS sequence"/>
</dbReference>
<keyword evidence="2" id="KW-1185">Reference proteome</keyword>
<dbReference type="EMBL" id="FNQY01000007">
    <property type="protein sequence ID" value="SEA04713.1"/>
    <property type="molecule type" value="Genomic_DNA"/>
</dbReference>
<name>A0A1H3XZH0_9BACT</name>
<dbReference type="AlphaFoldDB" id="A0A1H3XZH0"/>
<reference evidence="1 2" key="1">
    <citation type="submission" date="2016-10" db="EMBL/GenBank/DDBJ databases">
        <authorList>
            <person name="de Groot N.N."/>
        </authorList>
    </citation>
    <scope>NUCLEOTIDE SEQUENCE [LARGE SCALE GENOMIC DNA]</scope>
    <source>
        <strain evidence="1 2">Vu-144</strain>
    </source>
</reference>
<sequence>MYDFILLENIFLNKLVNKELIKSWRDCIKLKQLYKCLNIYKAALWSVQHYFIVIFFLKSAYQAPFAVASSSEN</sequence>
<accession>A0A1H3XZH0</accession>
<evidence type="ECO:0000313" key="2">
    <source>
        <dbReference type="Proteomes" id="UP000199041"/>
    </source>
</evidence>
<protein>
    <submittedName>
        <fullName evidence="1">Uncharacterized protein</fullName>
    </submittedName>
</protein>